<dbReference type="PANTHER" id="PTHR24314">
    <property type="entry name" value="NON-SPECIFIC LIPID TRANSFER PROTEIN-RELATED"/>
    <property type="match status" value="1"/>
</dbReference>
<dbReference type="PRINTS" id="PR00081">
    <property type="entry name" value="GDHRDH"/>
</dbReference>
<dbReference type="Pfam" id="PF00106">
    <property type="entry name" value="adh_short"/>
    <property type="match status" value="1"/>
</dbReference>
<dbReference type="CDD" id="cd05233">
    <property type="entry name" value="SDR_c"/>
    <property type="match status" value="1"/>
</dbReference>
<dbReference type="Proteomes" id="UP001236500">
    <property type="component" value="Chromosome"/>
</dbReference>
<dbReference type="Gene3D" id="3.40.50.720">
    <property type="entry name" value="NAD(P)-binding Rossmann-like Domain"/>
    <property type="match status" value="1"/>
</dbReference>
<protein>
    <submittedName>
        <fullName evidence="2">SDR family NAD(P)-dependent oxidoreductase</fullName>
    </submittedName>
</protein>
<comment type="similarity">
    <text evidence="1">Belongs to the short-chain dehydrogenases/reductases (SDR) family.</text>
</comment>
<proteinExistence type="inferred from homology"/>
<evidence type="ECO:0000313" key="3">
    <source>
        <dbReference type="Proteomes" id="UP001236500"/>
    </source>
</evidence>
<keyword evidence="3" id="KW-1185">Reference proteome</keyword>
<dbReference type="InterPro" id="IPR052625">
    <property type="entry name" value="Chl_b_Red"/>
</dbReference>
<reference evidence="2 3" key="1">
    <citation type="submission" date="2023-02" db="EMBL/GenBank/DDBJ databases">
        <title>Description and genomic characterization of Microbulbifer bruguierae sp. nov., isolated from the sediment of mangrove plant Bruguiera sexangula.</title>
        <authorList>
            <person name="Long M."/>
        </authorList>
    </citation>
    <scope>NUCLEOTIDE SEQUENCE [LARGE SCALE GENOMIC DNA]</scope>
    <source>
        <strain evidence="2 3">H12</strain>
    </source>
</reference>
<gene>
    <name evidence="2" type="ORF">PVT68_00745</name>
</gene>
<dbReference type="InterPro" id="IPR002347">
    <property type="entry name" value="SDR_fam"/>
</dbReference>
<sequence length="269" mass="29558">MANVVITGSSKGIGFGLGKAFLAAGHHVLFSGSRENSTQAARERLQQQLPQHVANARFFPCNTSDHPQVQALWDYALQEFSQVDIWINNAGLARTGWKILDIPESEIHSMVQTNLIGTLNASRVAAAGMLDQGEGKIFNMLGGGSDGEYFPGMGIYGTTKRGLDYFTRALAKELQGTGVLVGRIRPGMVITEAVVREARDNPERFNQSRRLMNNLVDQVDTVVPYLMQRILATSKSGEKIAWLSGGKIALRMLTGLFRKRPDQFLQHGL</sequence>
<dbReference type="PANTHER" id="PTHR24314:SF21">
    <property type="entry name" value="CHLOROPHYLL(IDE) B REDUCTASE NYC1, CHLOROPLASTIC-RELATED"/>
    <property type="match status" value="1"/>
</dbReference>
<dbReference type="PRINTS" id="PR00080">
    <property type="entry name" value="SDRFAMILY"/>
</dbReference>
<evidence type="ECO:0000313" key="2">
    <source>
        <dbReference type="EMBL" id="WGL16843.1"/>
    </source>
</evidence>
<evidence type="ECO:0000256" key="1">
    <source>
        <dbReference type="RuleBase" id="RU000363"/>
    </source>
</evidence>
<dbReference type="SUPFAM" id="SSF51735">
    <property type="entry name" value="NAD(P)-binding Rossmann-fold domains"/>
    <property type="match status" value="1"/>
</dbReference>
<name>A0ABY8NDG0_9GAMM</name>
<dbReference type="EMBL" id="CP118605">
    <property type="protein sequence ID" value="WGL16843.1"/>
    <property type="molecule type" value="Genomic_DNA"/>
</dbReference>
<accession>A0ABY8NDG0</accession>
<dbReference type="InterPro" id="IPR036291">
    <property type="entry name" value="NAD(P)-bd_dom_sf"/>
</dbReference>
<organism evidence="2 3">
    <name type="scientific">Microbulbifer bruguierae</name>
    <dbReference type="NCBI Taxonomy" id="3029061"/>
    <lineage>
        <taxon>Bacteria</taxon>
        <taxon>Pseudomonadati</taxon>
        <taxon>Pseudomonadota</taxon>
        <taxon>Gammaproteobacteria</taxon>
        <taxon>Cellvibrionales</taxon>
        <taxon>Microbulbiferaceae</taxon>
        <taxon>Microbulbifer</taxon>
    </lineage>
</organism>
<dbReference type="RefSeq" id="WP_280320663.1">
    <property type="nucleotide sequence ID" value="NZ_CP118605.1"/>
</dbReference>